<dbReference type="Gene3D" id="1.10.3720.10">
    <property type="entry name" value="MetI-like"/>
    <property type="match status" value="1"/>
</dbReference>
<organism evidence="9 10">
    <name type="scientific">Plastoroseomonas hellenica</name>
    <dbReference type="NCBI Taxonomy" id="2687306"/>
    <lineage>
        <taxon>Bacteria</taxon>
        <taxon>Pseudomonadati</taxon>
        <taxon>Pseudomonadota</taxon>
        <taxon>Alphaproteobacteria</taxon>
        <taxon>Acetobacterales</taxon>
        <taxon>Acetobacteraceae</taxon>
        <taxon>Plastoroseomonas</taxon>
    </lineage>
</organism>
<evidence type="ECO:0000256" key="4">
    <source>
        <dbReference type="ARBA" id="ARBA00022692"/>
    </source>
</evidence>
<keyword evidence="6 7" id="KW-0472">Membrane</keyword>
<comment type="subcellular location">
    <subcellularLocation>
        <location evidence="1 7">Cell membrane</location>
        <topology evidence="1 7">Multi-pass membrane protein</topology>
    </subcellularLocation>
</comment>
<feature type="transmembrane region" description="Helical" evidence="7">
    <location>
        <begin position="27"/>
        <end position="53"/>
    </location>
</feature>
<name>A0ABS5EZY3_9PROT</name>
<dbReference type="Proteomes" id="UP001196870">
    <property type="component" value="Unassembled WGS sequence"/>
</dbReference>
<dbReference type="InterPro" id="IPR000515">
    <property type="entry name" value="MetI-like"/>
</dbReference>
<comment type="caution">
    <text evidence="9">The sequence shown here is derived from an EMBL/GenBank/DDBJ whole genome shotgun (WGS) entry which is preliminary data.</text>
</comment>
<gene>
    <name evidence="9" type="ORF">GXW71_16035</name>
</gene>
<feature type="transmembrane region" description="Helical" evidence="7">
    <location>
        <begin position="169"/>
        <end position="198"/>
    </location>
</feature>
<keyword evidence="3" id="KW-1003">Cell membrane</keyword>
<feature type="domain" description="ABC transmembrane type-1" evidence="8">
    <location>
        <begin position="84"/>
        <end position="297"/>
    </location>
</feature>
<sequence>MPEALALPAPRRAAGTARGLGEGAAGWLLAAPATIALFLLLLGPSAALLGLSFTDWELGAPELAWIGLENYAELTTDPVFRIALSNTLLYVGVVIPASIGLGLGIALLIEGGTRLRATFRAIYFLPVVSLLVAMATAWQYLLHPTIGPVNKLLGMIGIAPINWLGSSDWVMPSLCLIGVWENLGFVVVLFMAGLTAIPRELYAAAELDGARSALDRFRLVTWPLLGPTTLFVVTITAIRCLRVFDTVQALTRGGPNNASEVLLHTMYQEGFTYFRIGYSAAITVVFLGIVLVLMLVQTRILDRRVHYG</sequence>
<dbReference type="PANTHER" id="PTHR30193:SF37">
    <property type="entry name" value="INNER MEMBRANE ABC TRANSPORTER PERMEASE PROTEIN YCJO"/>
    <property type="match status" value="1"/>
</dbReference>
<evidence type="ECO:0000256" key="5">
    <source>
        <dbReference type="ARBA" id="ARBA00022989"/>
    </source>
</evidence>
<dbReference type="SUPFAM" id="SSF161098">
    <property type="entry name" value="MetI-like"/>
    <property type="match status" value="1"/>
</dbReference>
<dbReference type="CDD" id="cd06261">
    <property type="entry name" value="TM_PBP2"/>
    <property type="match status" value="1"/>
</dbReference>
<evidence type="ECO:0000313" key="10">
    <source>
        <dbReference type="Proteomes" id="UP001196870"/>
    </source>
</evidence>
<evidence type="ECO:0000256" key="3">
    <source>
        <dbReference type="ARBA" id="ARBA00022475"/>
    </source>
</evidence>
<dbReference type="PANTHER" id="PTHR30193">
    <property type="entry name" value="ABC TRANSPORTER PERMEASE PROTEIN"/>
    <property type="match status" value="1"/>
</dbReference>
<dbReference type="InterPro" id="IPR051393">
    <property type="entry name" value="ABC_transporter_permease"/>
</dbReference>
<comment type="similarity">
    <text evidence="7">Belongs to the binding-protein-dependent transport system permease family.</text>
</comment>
<keyword evidence="4 7" id="KW-0812">Transmembrane</keyword>
<dbReference type="InterPro" id="IPR035906">
    <property type="entry name" value="MetI-like_sf"/>
</dbReference>
<dbReference type="PROSITE" id="PS50928">
    <property type="entry name" value="ABC_TM1"/>
    <property type="match status" value="1"/>
</dbReference>
<dbReference type="EMBL" id="JAAGBB010000018">
    <property type="protein sequence ID" value="MBR0665868.1"/>
    <property type="molecule type" value="Genomic_DNA"/>
</dbReference>
<feature type="transmembrane region" description="Helical" evidence="7">
    <location>
        <begin position="121"/>
        <end position="141"/>
    </location>
</feature>
<keyword evidence="5 7" id="KW-1133">Transmembrane helix</keyword>
<keyword evidence="2 7" id="KW-0813">Transport</keyword>
<accession>A0ABS5EZY3</accession>
<dbReference type="RefSeq" id="WP_211853539.1">
    <property type="nucleotide sequence ID" value="NZ_JAAGBB010000018.1"/>
</dbReference>
<evidence type="ECO:0000256" key="6">
    <source>
        <dbReference type="ARBA" id="ARBA00023136"/>
    </source>
</evidence>
<evidence type="ECO:0000256" key="2">
    <source>
        <dbReference type="ARBA" id="ARBA00022448"/>
    </source>
</evidence>
<evidence type="ECO:0000256" key="7">
    <source>
        <dbReference type="RuleBase" id="RU363032"/>
    </source>
</evidence>
<dbReference type="Pfam" id="PF00528">
    <property type="entry name" value="BPD_transp_1"/>
    <property type="match status" value="1"/>
</dbReference>
<proteinExistence type="inferred from homology"/>
<feature type="transmembrane region" description="Helical" evidence="7">
    <location>
        <begin position="88"/>
        <end position="109"/>
    </location>
</feature>
<evidence type="ECO:0000256" key="1">
    <source>
        <dbReference type="ARBA" id="ARBA00004651"/>
    </source>
</evidence>
<feature type="transmembrane region" description="Helical" evidence="7">
    <location>
        <begin position="219"/>
        <end position="238"/>
    </location>
</feature>
<evidence type="ECO:0000259" key="8">
    <source>
        <dbReference type="PROSITE" id="PS50928"/>
    </source>
</evidence>
<evidence type="ECO:0000313" key="9">
    <source>
        <dbReference type="EMBL" id="MBR0665868.1"/>
    </source>
</evidence>
<protein>
    <submittedName>
        <fullName evidence="9">Sugar ABC transporter permease</fullName>
    </submittedName>
</protein>
<reference evidence="10" key="1">
    <citation type="journal article" date="2021" name="Syst. Appl. Microbiol.">
        <title>Roseomonas hellenica sp. nov., isolated from roots of wild-growing Alkanna tinctoria.</title>
        <authorList>
            <person name="Rat A."/>
            <person name="Naranjo H.D."/>
            <person name="Lebbe L."/>
            <person name="Cnockaert M."/>
            <person name="Krigas N."/>
            <person name="Grigoriadou K."/>
            <person name="Maloupa E."/>
            <person name="Willems A."/>
        </authorList>
    </citation>
    <scope>NUCLEOTIDE SEQUENCE [LARGE SCALE GENOMIC DNA]</scope>
    <source>
        <strain evidence="10">LMG 31523</strain>
    </source>
</reference>
<keyword evidence="10" id="KW-1185">Reference proteome</keyword>
<feature type="transmembrane region" description="Helical" evidence="7">
    <location>
        <begin position="276"/>
        <end position="296"/>
    </location>
</feature>